<comment type="caution">
    <text evidence="1">The sequence shown here is derived from an EMBL/GenBank/DDBJ whole genome shotgun (WGS) entry which is preliminary data.</text>
</comment>
<dbReference type="Proteomes" id="UP001145114">
    <property type="component" value="Unassembled WGS sequence"/>
</dbReference>
<gene>
    <name evidence="1" type="primary">trs31</name>
    <name evidence="1" type="ORF">EV182_001612</name>
</gene>
<accession>A0ACC1HF67</accession>
<sequence>MHLADLRLGEFGYQVGLRTYELTMWREKNMRRENQVLSALMYINSVVWKYFFGKQADSLERSTEHEDEYMIVDNEPQFIKYFSIPKEMSSFSPGAFMAGTVEAIMACCGCHARVTSHTMPTKDFPLRTVILIKVDPSVLEREAMLSKK</sequence>
<evidence type="ECO:0000313" key="2">
    <source>
        <dbReference type="Proteomes" id="UP001145114"/>
    </source>
</evidence>
<protein>
    <submittedName>
        <fullName evidence="1">Protein particle complex subunit</fullName>
    </submittedName>
</protein>
<organism evidence="1 2">
    <name type="scientific">Spiromyces aspiralis</name>
    <dbReference type="NCBI Taxonomy" id="68401"/>
    <lineage>
        <taxon>Eukaryota</taxon>
        <taxon>Fungi</taxon>
        <taxon>Fungi incertae sedis</taxon>
        <taxon>Zoopagomycota</taxon>
        <taxon>Kickxellomycotina</taxon>
        <taxon>Kickxellomycetes</taxon>
        <taxon>Kickxellales</taxon>
        <taxon>Kickxellaceae</taxon>
        <taxon>Spiromyces</taxon>
    </lineage>
</organism>
<name>A0ACC1HF67_9FUNG</name>
<evidence type="ECO:0000313" key="1">
    <source>
        <dbReference type="EMBL" id="KAJ1675260.1"/>
    </source>
</evidence>
<proteinExistence type="predicted"/>
<dbReference type="EMBL" id="JAMZIH010005395">
    <property type="protein sequence ID" value="KAJ1675260.1"/>
    <property type="molecule type" value="Genomic_DNA"/>
</dbReference>
<reference evidence="1" key="1">
    <citation type="submission" date="2022-06" db="EMBL/GenBank/DDBJ databases">
        <title>Phylogenomic reconstructions and comparative analyses of Kickxellomycotina fungi.</title>
        <authorList>
            <person name="Reynolds N.K."/>
            <person name="Stajich J.E."/>
            <person name="Barry K."/>
            <person name="Grigoriev I.V."/>
            <person name="Crous P."/>
            <person name="Smith M.E."/>
        </authorList>
    </citation>
    <scope>NUCLEOTIDE SEQUENCE</scope>
    <source>
        <strain evidence="1">RSA 2271</strain>
    </source>
</reference>
<keyword evidence="2" id="KW-1185">Reference proteome</keyword>